<name>A0A0W0G178_MONRR</name>
<organism evidence="1 2">
    <name type="scientific">Moniliophthora roreri</name>
    <name type="common">Frosty pod rot fungus</name>
    <name type="synonym">Monilia roreri</name>
    <dbReference type="NCBI Taxonomy" id="221103"/>
    <lineage>
        <taxon>Eukaryota</taxon>
        <taxon>Fungi</taxon>
        <taxon>Dikarya</taxon>
        <taxon>Basidiomycota</taxon>
        <taxon>Agaricomycotina</taxon>
        <taxon>Agaricomycetes</taxon>
        <taxon>Agaricomycetidae</taxon>
        <taxon>Agaricales</taxon>
        <taxon>Marasmiineae</taxon>
        <taxon>Marasmiaceae</taxon>
        <taxon>Moniliophthora</taxon>
    </lineage>
</organism>
<gene>
    <name evidence="1" type="ORF">WG66_5088</name>
</gene>
<protein>
    <submittedName>
        <fullName evidence="1">Uncharacterized protein</fullName>
    </submittedName>
</protein>
<accession>A0A0W0G178</accession>
<dbReference type="EMBL" id="LATX01001345">
    <property type="protein sequence ID" value="KTB42335.1"/>
    <property type="molecule type" value="Genomic_DNA"/>
</dbReference>
<dbReference type="AlphaFoldDB" id="A0A0W0G178"/>
<proteinExistence type="predicted"/>
<dbReference type="Proteomes" id="UP000054988">
    <property type="component" value="Unassembled WGS sequence"/>
</dbReference>
<sequence length="30" mass="3099">MERGVRNNATKSSGGLGMGVEVILAHVSEV</sequence>
<comment type="caution">
    <text evidence="1">The sequence shown here is derived from an EMBL/GenBank/DDBJ whole genome shotgun (WGS) entry which is preliminary data.</text>
</comment>
<evidence type="ECO:0000313" key="2">
    <source>
        <dbReference type="Proteomes" id="UP000054988"/>
    </source>
</evidence>
<evidence type="ECO:0000313" key="1">
    <source>
        <dbReference type="EMBL" id="KTB42335.1"/>
    </source>
</evidence>
<reference evidence="1 2" key="1">
    <citation type="submission" date="2015-12" db="EMBL/GenBank/DDBJ databases">
        <title>Draft genome sequence of Moniliophthora roreri, the causal agent of frosty pod rot of cacao.</title>
        <authorList>
            <person name="Aime M.C."/>
            <person name="Diaz-Valderrama J.R."/>
            <person name="Kijpornyongpan T."/>
            <person name="Phillips-Mora W."/>
        </authorList>
    </citation>
    <scope>NUCLEOTIDE SEQUENCE [LARGE SCALE GENOMIC DNA]</scope>
    <source>
        <strain evidence="1 2">MCA 2952</strain>
    </source>
</reference>